<dbReference type="Pfam" id="PF05922">
    <property type="entry name" value="Inhibitor_I9"/>
    <property type="match status" value="1"/>
</dbReference>
<keyword evidence="4 5" id="KW-0720">Serine protease</keyword>
<keyword evidence="12" id="KW-1185">Reference proteome</keyword>
<keyword evidence="8" id="KW-0732">Signal</keyword>
<dbReference type="InterPro" id="IPR000209">
    <property type="entry name" value="Peptidase_S8/S53_dom"/>
</dbReference>
<feature type="domain" description="Inhibitor I9" evidence="10">
    <location>
        <begin position="53"/>
        <end position="130"/>
    </location>
</feature>
<dbReference type="InterPro" id="IPR036852">
    <property type="entry name" value="Peptidase_S8/S53_dom_sf"/>
</dbReference>
<evidence type="ECO:0000256" key="1">
    <source>
        <dbReference type="ARBA" id="ARBA00011073"/>
    </source>
</evidence>
<evidence type="ECO:0008006" key="13">
    <source>
        <dbReference type="Google" id="ProtNLM"/>
    </source>
</evidence>
<name>A0A507CI39_9FUNG</name>
<dbReference type="Gene3D" id="3.30.70.80">
    <property type="entry name" value="Peptidase S8 propeptide/proteinase inhibitor I9"/>
    <property type="match status" value="1"/>
</dbReference>
<comment type="caution">
    <text evidence="11">The sequence shown here is derived from an EMBL/GenBank/DDBJ whole genome shotgun (WGS) entry which is preliminary data.</text>
</comment>
<evidence type="ECO:0000313" key="12">
    <source>
        <dbReference type="Proteomes" id="UP000319731"/>
    </source>
</evidence>
<evidence type="ECO:0000256" key="2">
    <source>
        <dbReference type="ARBA" id="ARBA00022670"/>
    </source>
</evidence>
<dbReference type="STRING" id="1806994.A0A507CI39"/>
<accession>A0A507CI39</accession>
<dbReference type="Gene3D" id="3.40.50.200">
    <property type="entry name" value="Peptidase S8/S53 domain"/>
    <property type="match status" value="2"/>
</dbReference>
<dbReference type="InterPro" id="IPR015500">
    <property type="entry name" value="Peptidase_S8_subtilisin-rel"/>
</dbReference>
<feature type="chain" id="PRO_5021260397" description="Peptidase S8/S53 domain-containing protein" evidence="8">
    <location>
        <begin position="18"/>
        <end position="481"/>
    </location>
</feature>
<evidence type="ECO:0000256" key="6">
    <source>
        <dbReference type="RuleBase" id="RU003355"/>
    </source>
</evidence>
<evidence type="ECO:0000259" key="9">
    <source>
        <dbReference type="Pfam" id="PF00082"/>
    </source>
</evidence>
<evidence type="ECO:0000256" key="4">
    <source>
        <dbReference type="ARBA" id="ARBA00022825"/>
    </source>
</evidence>
<dbReference type="PRINTS" id="PR00723">
    <property type="entry name" value="SUBTILISIN"/>
</dbReference>
<dbReference type="EMBL" id="QEAO01000002">
    <property type="protein sequence ID" value="TPX37754.1"/>
    <property type="molecule type" value="Genomic_DNA"/>
</dbReference>
<reference evidence="11 12" key="1">
    <citation type="journal article" date="2019" name="Sci. Rep.">
        <title>Comparative genomics of chytrid fungi reveal insights into the obligate biotrophic and pathogenic lifestyle of Synchytrium endobioticum.</title>
        <authorList>
            <person name="van de Vossenberg B.T.L.H."/>
            <person name="Warris S."/>
            <person name="Nguyen H.D.T."/>
            <person name="van Gent-Pelzer M.P.E."/>
            <person name="Joly D.L."/>
            <person name="van de Geest H.C."/>
            <person name="Bonants P.J.M."/>
            <person name="Smith D.S."/>
            <person name="Levesque C.A."/>
            <person name="van der Lee T.A.J."/>
        </authorList>
    </citation>
    <scope>NUCLEOTIDE SEQUENCE [LARGE SCALE GENOMIC DNA]</scope>
    <source>
        <strain evidence="11 12">JEL517</strain>
    </source>
</reference>
<organism evidence="11 12">
    <name type="scientific">Synchytrium microbalum</name>
    <dbReference type="NCBI Taxonomy" id="1806994"/>
    <lineage>
        <taxon>Eukaryota</taxon>
        <taxon>Fungi</taxon>
        <taxon>Fungi incertae sedis</taxon>
        <taxon>Chytridiomycota</taxon>
        <taxon>Chytridiomycota incertae sedis</taxon>
        <taxon>Chytridiomycetes</taxon>
        <taxon>Synchytriales</taxon>
        <taxon>Synchytriaceae</taxon>
        <taxon>Synchytrium</taxon>
    </lineage>
</organism>
<dbReference type="GO" id="GO:0004252">
    <property type="term" value="F:serine-type endopeptidase activity"/>
    <property type="evidence" value="ECO:0007669"/>
    <property type="project" value="UniProtKB-UniRule"/>
</dbReference>
<feature type="domain" description="Peptidase S8/S53" evidence="9">
    <location>
        <begin position="319"/>
        <end position="456"/>
    </location>
</feature>
<evidence type="ECO:0000256" key="7">
    <source>
        <dbReference type="SAM" id="MobiDB-lite"/>
    </source>
</evidence>
<dbReference type="PROSITE" id="PS00136">
    <property type="entry name" value="SUBTILASE_ASP"/>
    <property type="match status" value="1"/>
</dbReference>
<feature type="active site" description="Charge relay system" evidence="5">
    <location>
        <position position="419"/>
    </location>
</feature>
<feature type="region of interest" description="Disordered" evidence="7">
    <location>
        <begin position="259"/>
        <end position="325"/>
    </location>
</feature>
<feature type="compositionally biased region" description="Basic and acidic residues" evidence="7">
    <location>
        <begin position="283"/>
        <end position="313"/>
    </location>
</feature>
<dbReference type="GO" id="GO:0006508">
    <property type="term" value="P:proteolysis"/>
    <property type="evidence" value="ECO:0007669"/>
    <property type="project" value="UniProtKB-KW"/>
</dbReference>
<dbReference type="GeneID" id="42001667"/>
<dbReference type="PANTHER" id="PTHR43806">
    <property type="entry name" value="PEPTIDASE S8"/>
    <property type="match status" value="1"/>
</dbReference>
<dbReference type="CDD" id="cd04077">
    <property type="entry name" value="Peptidases_S8_PCSK9_ProteinaseK_like"/>
    <property type="match status" value="1"/>
</dbReference>
<evidence type="ECO:0000256" key="3">
    <source>
        <dbReference type="ARBA" id="ARBA00022801"/>
    </source>
</evidence>
<gene>
    <name evidence="11" type="ORF">SmJEL517_g00441</name>
</gene>
<sequence>MTRIGTVIALLVAVATAARLPSDNLLRTQPHRQGQSEAAPLLSAANANIIPNSYIVVLKEDAELDDHLLWFNSFLTAQLTRGIEINSLKHVYSIDDGSYKGYSGIFDEELVETIRSSPEVKFVERDQMVYALDVEHNAPWGLARISHKALASEAMDYLYDHAAGEGVTAYIVDTGVNIKHVDFGGRAVWGATIPEGDPDVDGNGHGTHVAGTVAGSKYGVAKKAKIVAVKVLRSNGSGSLSDVIKGIEWAVSAHKKEVAAMEDSDDSKDEQVKPKSKFGKFPYPEDPKDPKKPKEPKEPKEPKDPKDPKEPKDPKKKVRSVANMSLGGGRSRALDLAVDKAVEGGVLFAVAAGNDGQDACNYSPAASKNAITVGATSSNDFMAYFSNHGSCVDVFAPGKDIESAWIGSNTATNTISGTSMASPHVAGVAALLLGEAKYAEMGPRALKDAIIEITTRGVVQGLPTWTENENRLLYNDPPTAL</sequence>
<dbReference type="PROSITE" id="PS00138">
    <property type="entry name" value="SUBTILASE_SER"/>
    <property type="match status" value="1"/>
</dbReference>
<dbReference type="InterPro" id="IPR037045">
    <property type="entry name" value="S8pro/Inhibitor_I9_sf"/>
</dbReference>
<dbReference type="OrthoDB" id="206201at2759"/>
<feature type="signal peptide" evidence="8">
    <location>
        <begin position="1"/>
        <end position="17"/>
    </location>
</feature>
<dbReference type="AlphaFoldDB" id="A0A507CI39"/>
<comment type="similarity">
    <text evidence="1 5 6">Belongs to the peptidase S8 family.</text>
</comment>
<evidence type="ECO:0000313" key="11">
    <source>
        <dbReference type="EMBL" id="TPX37754.1"/>
    </source>
</evidence>
<evidence type="ECO:0000256" key="8">
    <source>
        <dbReference type="SAM" id="SignalP"/>
    </source>
</evidence>
<dbReference type="InterPro" id="IPR022398">
    <property type="entry name" value="Peptidase_S8_His-AS"/>
</dbReference>
<dbReference type="PANTHER" id="PTHR43806:SF11">
    <property type="entry name" value="CEREVISIN-RELATED"/>
    <property type="match status" value="1"/>
</dbReference>
<dbReference type="RefSeq" id="XP_031027665.1">
    <property type="nucleotide sequence ID" value="XM_031166370.1"/>
</dbReference>
<dbReference type="InterPro" id="IPR010259">
    <property type="entry name" value="S8pro/Inhibitor_I9"/>
</dbReference>
<dbReference type="GO" id="GO:0005615">
    <property type="term" value="C:extracellular space"/>
    <property type="evidence" value="ECO:0007669"/>
    <property type="project" value="TreeGrafter"/>
</dbReference>
<evidence type="ECO:0000256" key="5">
    <source>
        <dbReference type="PROSITE-ProRule" id="PRU01240"/>
    </source>
</evidence>
<keyword evidence="3 5" id="KW-0378">Hydrolase</keyword>
<evidence type="ECO:0000259" key="10">
    <source>
        <dbReference type="Pfam" id="PF05922"/>
    </source>
</evidence>
<dbReference type="FunFam" id="3.40.50.200:FF:000007">
    <property type="entry name" value="Subtilisin-like serine protease"/>
    <property type="match status" value="2"/>
</dbReference>
<dbReference type="SUPFAM" id="SSF52743">
    <property type="entry name" value="Subtilisin-like"/>
    <property type="match status" value="1"/>
</dbReference>
<dbReference type="Proteomes" id="UP000319731">
    <property type="component" value="Unassembled WGS sequence"/>
</dbReference>
<dbReference type="InterPro" id="IPR023828">
    <property type="entry name" value="Peptidase_S8_Ser-AS"/>
</dbReference>
<dbReference type="PROSITE" id="PS00137">
    <property type="entry name" value="SUBTILASE_HIS"/>
    <property type="match status" value="1"/>
</dbReference>
<dbReference type="InterPro" id="IPR050131">
    <property type="entry name" value="Peptidase_S8_subtilisin-like"/>
</dbReference>
<protein>
    <recommendedName>
        <fullName evidence="13">Peptidase S8/S53 domain-containing protein</fullName>
    </recommendedName>
</protein>
<dbReference type="InterPro" id="IPR034193">
    <property type="entry name" value="PCSK9_ProteinaseK-like"/>
</dbReference>
<feature type="domain" description="Peptidase S8/S53" evidence="9">
    <location>
        <begin position="164"/>
        <end position="258"/>
    </location>
</feature>
<feature type="active site" description="Charge relay system" evidence="5">
    <location>
        <position position="173"/>
    </location>
</feature>
<dbReference type="PROSITE" id="PS51892">
    <property type="entry name" value="SUBTILASE"/>
    <property type="match status" value="1"/>
</dbReference>
<keyword evidence="2 5" id="KW-0645">Protease</keyword>
<proteinExistence type="inferred from homology"/>
<feature type="active site" description="Charge relay system" evidence="5">
    <location>
        <position position="205"/>
    </location>
</feature>
<dbReference type="InterPro" id="IPR023827">
    <property type="entry name" value="Peptidase_S8_Asp-AS"/>
</dbReference>
<dbReference type="Pfam" id="PF00082">
    <property type="entry name" value="Peptidase_S8"/>
    <property type="match status" value="2"/>
</dbReference>
<dbReference type="SUPFAM" id="SSF54897">
    <property type="entry name" value="Protease propeptides/inhibitors"/>
    <property type="match status" value="1"/>
</dbReference>